<feature type="transmembrane region" description="Helical" evidence="1">
    <location>
        <begin position="61"/>
        <end position="86"/>
    </location>
</feature>
<dbReference type="Pfam" id="PF01944">
    <property type="entry name" value="SpoIIM"/>
    <property type="match status" value="1"/>
</dbReference>
<dbReference type="InterPro" id="IPR002798">
    <property type="entry name" value="SpoIIM-like"/>
</dbReference>
<accession>A0A2C6MD30</accession>
<dbReference type="EMBL" id="AWQQ01000091">
    <property type="protein sequence ID" value="PHJ37464.1"/>
    <property type="molecule type" value="Genomic_DNA"/>
</dbReference>
<proteinExistence type="predicted"/>
<keyword evidence="1" id="KW-0472">Membrane</keyword>
<reference evidence="2 3" key="1">
    <citation type="submission" date="2013-09" db="EMBL/GenBank/DDBJ databases">
        <title>Biodegradation of hydrocarbons in the deep terrestrial subsurface : characterization of a microbial consortium composed of two Desulfotomaculum species originating from a deep geological formation.</title>
        <authorList>
            <person name="Aullo T."/>
            <person name="Berlendis S."/>
            <person name="Lascourreges J.-F."/>
            <person name="Dessort D."/>
            <person name="Saint-Laurent S."/>
            <person name="Schraauwers B."/>
            <person name="Mas J."/>
            <person name="Magot M."/>
            <person name="Ranchou-Peyruse A."/>
        </authorList>
    </citation>
    <scope>NUCLEOTIDE SEQUENCE [LARGE SCALE GENOMIC DNA]</scope>
    <source>
        <strain evidence="2 3">Bs107</strain>
    </source>
</reference>
<evidence type="ECO:0000313" key="2">
    <source>
        <dbReference type="EMBL" id="PHJ37464.1"/>
    </source>
</evidence>
<feature type="transmembrane region" description="Helical" evidence="1">
    <location>
        <begin position="155"/>
        <end position="174"/>
    </location>
</feature>
<dbReference type="InterPro" id="IPR014196">
    <property type="entry name" value="SpoIIM"/>
</dbReference>
<keyword evidence="1" id="KW-0812">Transmembrane</keyword>
<organism evidence="2 3">
    <name type="scientific">Desulforamulus profundi</name>
    <dbReference type="NCBI Taxonomy" id="1383067"/>
    <lineage>
        <taxon>Bacteria</taxon>
        <taxon>Bacillati</taxon>
        <taxon>Bacillota</taxon>
        <taxon>Clostridia</taxon>
        <taxon>Eubacteriales</taxon>
        <taxon>Peptococcaceae</taxon>
        <taxon>Desulforamulus</taxon>
    </lineage>
</organism>
<dbReference type="AlphaFoldDB" id="A0A2C6MD30"/>
<comment type="caution">
    <text evidence="2">The sequence shown here is derived from an EMBL/GenBank/DDBJ whole genome shotgun (WGS) entry which is preliminary data.</text>
</comment>
<evidence type="ECO:0000256" key="1">
    <source>
        <dbReference type="SAM" id="Phobius"/>
    </source>
</evidence>
<dbReference type="Proteomes" id="UP000222564">
    <property type="component" value="Unassembled WGS sequence"/>
</dbReference>
<keyword evidence="3" id="KW-1185">Reference proteome</keyword>
<dbReference type="PIRSF" id="PIRSF038973">
    <property type="entry name" value="SpoIIM"/>
    <property type="match status" value="1"/>
</dbReference>
<gene>
    <name evidence="2" type="ORF">P378_16400</name>
</gene>
<sequence>MYLLALVTLTAGICFGNWGAHNLDSGQAGQLSVVLDSFVNQVGTVAVDRSQVVKSTITNNLFFIGLIYFLGLTVIGTPAILALLFARGFSLGFTVGFLTKERAGEGVVIALTSVLPQNILLMPAVFMAGVAALSFSWLLIRRFLNSRNPVLPGLIGYHLLILVVCCIAAAAGLVEAFITPDLIKAAVNILIK</sequence>
<feature type="transmembrane region" description="Helical" evidence="1">
    <location>
        <begin position="107"/>
        <end position="135"/>
    </location>
</feature>
<keyword evidence="1" id="KW-1133">Transmembrane helix</keyword>
<name>A0A2C6MD30_9FIRM</name>
<protein>
    <submittedName>
        <fullName evidence="2">Stage II sporulation protein M</fullName>
    </submittedName>
</protein>
<evidence type="ECO:0000313" key="3">
    <source>
        <dbReference type="Proteomes" id="UP000222564"/>
    </source>
</evidence>
<dbReference type="NCBIfam" id="TIGR02831">
    <property type="entry name" value="spo_II_M"/>
    <property type="match status" value="1"/>
</dbReference>